<feature type="compositionally biased region" description="Basic and acidic residues" evidence="1">
    <location>
        <begin position="36"/>
        <end position="55"/>
    </location>
</feature>
<feature type="compositionally biased region" description="Basic residues" evidence="1">
    <location>
        <begin position="123"/>
        <end position="134"/>
    </location>
</feature>
<organism evidence="2 3">
    <name type="scientific">Psophocarpus tetragonolobus</name>
    <name type="common">Winged bean</name>
    <name type="synonym">Dolichos tetragonolobus</name>
    <dbReference type="NCBI Taxonomy" id="3891"/>
    <lineage>
        <taxon>Eukaryota</taxon>
        <taxon>Viridiplantae</taxon>
        <taxon>Streptophyta</taxon>
        <taxon>Embryophyta</taxon>
        <taxon>Tracheophyta</taxon>
        <taxon>Spermatophyta</taxon>
        <taxon>Magnoliopsida</taxon>
        <taxon>eudicotyledons</taxon>
        <taxon>Gunneridae</taxon>
        <taxon>Pentapetalae</taxon>
        <taxon>rosids</taxon>
        <taxon>fabids</taxon>
        <taxon>Fabales</taxon>
        <taxon>Fabaceae</taxon>
        <taxon>Papilionoideae</taxon>
        <taxon>50 kb inversion clade</taxon>
        <taxon>NPAAA clade</taxon>
        <taxon>indigoferoid/millettioid clade</taxon>
        <taxon>Phaseoleae</taxon>
        <taxon>Psophocarpus</taxon>
    </lineage>
</organism>
<gene>
    <name evidence="2" type="ORF">VNO78_07442</name>
</gene>
<sequence length="134" mass="14337">MFKVKCPPIIKLVSAQDTEPLSRGISMKHVELGGDYKGSEDGMIRSPNLDEERGGYKGSNVKEVVIGERGVEEGGEVRREGGEIGRVGALGNDGFIEVEVEYQAELTGVEGGKKLMRGGKSSKGGKKVMKKQGL</sequence>
<evidence type="ECO:0000313" key="3">
    <source>
        <dbReference type="Proteomes" id="UP001386955"/>
    </source>
</evidence>
<comment type="caution">
    <text evidence="2">The sequence shown here is derived from an EMBL/GenBank/DDBJ whole genome shotgun (WGS) entry which is preliminary data.</text>
</comment>
<reference evidence="2 3" key="1">
    <citation type="submission" date="2024-01" db="EMBL/GenBank/DDBJ databases">
        <title>The genomes of 5 underutilized Papilionoideae crops provide insights into root nodulation and disease resistanc.</title>
        <authorList>
            <person name="Jiang F."/>
        </authorList>
    </citation>
    <scope>NUCLEOTIDE SEQUENCE [LARGE SCALE GENOMIC DNA]</scope>
    <source>
        <strain evidence="2">DUOXIRENSHENG_FW03</strain>
        <tissue evidence="2">Leaves</tissue>
    </source>
</reference>
<accession>A0AAN9XRP4</accession>
<keyword evidence="3" id="KW-1185">Reference proteome</keyword>
<protein>
    <submittedName>
        <fullName evidence="2">Uncharacterized protein</fullName>
    </submittedName>
</protein>
<dbReference type="Proteomes" id="UP001386955">
    <property type="component" value="Unassembled WGS sequence"/>
</dbReference>
<proteinExistence type="predicted"/>
<feature type="region of interest" description="Disordered" evidence="1">
    <location>
        <begin position="113"/>
        <end position="134"/>
    </location>
</feature>
<evidence type="ECO:0000256" key="1">
    <source>
        <dbReference type="SAM" id="MobiDB-lite"/>
    </source>
</evidence>
<dbReference type="EMBL" id="JAYMYS010000002">
    <property type="protein sequence ID" value="KAK7405832.1"/>
    <property type="molecule type" value="Genomic_DNA"/>
</dbReference>
<evidence type="ECO:0000313" key="2">
    <source>
        <dbReference type="EMBL" id="KAK7405832.1"/>
    </source>
</evidence>
<dbReference type="AlphaFoldDB" id="A0AAN9XRP4"/>
<feature type="region of interest" description="Disordered" evidence="1">
    <location>
        <begin position="36"/>
        <end position="56"/>
    </location>
</feature>
<name>A0AAN9XRP4_PSOTE</name>